<dbReference type="Proteomes" id="UP001062846">
    <property type="component" value="Chromosome 10"/>
</dbReference>
<organism evidence="1 2">
    <name type="scientific">Rhododendron molle</name>
    <name type="common">Chinese azalea</name>
    <name type="synonym">Azalea mollis</name>
    <dbReference type="NCBI Taxonomy" id="49168"/>
    <lineage>
        <taxon>Eukaryota</taxon>
        <taxon>Viridiplantae</taxon>
        <taxon>Streptophyta</taxon>
        <taxon>Embryophyta</taxon>
        <taxon>Tracheophyta</taxon>
        <taxon>Spermatophyta</taxon>
        <taxon>Magnoliopsida</taxon>
        <taxon>eudicotyledons</taxon>
        <taxon>Gunneridae</taxon>
        <taxon>Pentapetalae</taxon>
        <taxon>asterids</taxon>
        <taxon>Ericales</taxon>
        <taxon>Ericaceae</taxon>
        <taxon>Ericoideae</taxon>
        <taxon>Rhodoreae</taxon>
        <taxon>Rhododendron</taxon>
    </lineage>
</organism>
<comment type="caution">
    <text evidence="1">The sequence shown here is derived from an EMBL/GenBank/DDBJ whole genome shotgun (WGS) entry which is preliminary data.</text>
</comment>
<evidence type="ECO:0000313" key="1">
    <source>
        <dbReference type="EMBL" id="KAI8534648.1"/>
    </source>
</evidence>
<protein>
    <submittedName>
        <fullName evidence="1">Uncharacterized protein</fullName>
    </submittedName>
</protein>
<gene>
    <name evidence="1" type="ORF">RHMOL_Rhmol10G0106500</name>
</gene>
<keyword evidence="2" id="KW-1185">Reference proteome</keyword>
<name>A0ACC0M0S0_RHOML</name>
<proteinExistence type="predicted"/>
<sequence length="142" mass="15968">MLLRNPIQFLVGLQLLLGMFKLVCQRRRSNCLEIDMQKLSRFPDQVAFVTVISAFMKLGRLDDACHLFAQMPNPNAVAWNVMISGHAKRGCEWEAVKLFQNMRNAGVRSTRSTLGSVLSAIAGMVNLEYWIAGSCKGYETRV</sequence>
<accession>A0ACC0M0S0</accession>
<dbReference type="EMBL" id="CM046397">
    <property type="protein sequence ID" value="KAI8534648.1"/>
    <property type="molecule type" value="Genomic_DNA"/>
</dbReference>
<evidence type="ECO:0000313" key="2">
    <source>
        <dbReference type="Proteomes" id="UP001062846"/>
    </source>
</evidence>
<reference evidence="1" key="1">
    <citation type="submission" date="2022-02" db="EMBL/GenBank/DDBJ databases">
        <title>Plant Genome Project.</title>
        <authorList>
            <person name="Zhang R.-G."/>
        </authorList>
    </citation>
    <scope>NUCLEOTIDE SEQUENCE</scope>
    <source>
        <strain evidence="1">AT1</strain>
    </source>
</reference>